<name>A0A9X4LJW5_9BURK</name>
<protein>
    <recommendedName>
        <fullName evidence="4">DUF3551 domain-containing protein</fullName>
    </recommendedName>
</protein>
<reference evidence="2" key="1">
    <citation type="submission" date="2019-02" db="EMBL/GenBank/DDBJ databases">
        <title>Draft genome of the type strain Pelomonas aquatica CCUG 52575T.</title>
        <authorList>
            <person name="Gomila M."/>
            <person name="Lalucat J."/>
        </authorList>
    </citation>
    <scope>NUCLEOTIDE SEQUENCE</scope>
    <source>
        <strain evidence="2">CCUG 52575</strain>
    </source>
</reference>
<keyword evidence="1" id="KW-0732">Signal</keyword>
<dbReference type="AlphaFoldDB" id="A0A9X4LJW5"/>
<evidence type="ECO:0000313" key="2">
    <source>
        <dbReference type="EMBL" id="MDG0864558.1"/>
    </source>
</evidence>
<gene>
    <name evidence="2" type="ORF">EXJ73_19020</name>
</gene>
<organism evidence="2 3">
    <name type="scientific">Pelomonas aquatica</name>
    <dbReference type="NCBI Taxonomy" id="431058"/>
    <lineage>
        <taxon>Bacteria</taxon>
        <taxon>Pseudomonadati</taxon>
        <taxon>Pseudomonadota</taxon>
        <taxon>Betaproteobacteria</taxon>
        <taxon>Burkholderiales</taxon>
        <taxon>Sphaerotilaceae</taxon>
        <taxon>Roseateles</taxon>
    </lineage>
</organism>
<proteinExistence type="predicted"/>
<keyword evidence="3" id="KW-1185">Reference proteome</keyword>
<dbReference type="Proteomes" id="UP001152766">
    <property type="component" value="Unassembled WGS sequence"/>
</dbReference>
<dbReference type="RefSeq" id="WP_268154144.1">
    <property type="nucleotide sequence ID" value="NZ_JAPPUW010000032.1"/>
</dbReference>
<feature type="chain" id="PRO_5040844710" description="DUF3551 domain-containing protein" evidence="1">
    <location>
        <begin position="22"/>
        <end position="86"/>
    </location>
</feature>
<evidence type="ECO:0008006" key="4">
    <source>
        <dbReference type="Google" id="ProtNLM"/>
    </source>
</evidence>
<dbReference type="EMBL" id="SGUG01000036">
    <property type="protein sequence ID" value="MDG0864558.1"/>
    <property type="molecule type" value="Genomic_DNA"/>
</dbReference>
<sequence>MKTVRRASVLLWGLLAVAAFAETALILGLSADLPDPDAMAAAGATSACLANTQQGAAFCAHSAWQASSYTGDVSWQALETSNIRRK</sequence>
<feature type="signal peptide" evidence="1">
    <location>
        <begin position="1"/>
        <end position="21"/>
    </location>
</feature>
<evidence type="ECO:0000256" key="1">
    <source>
        <dbReference type="SAM" id="SignalP"/>
    </source>
</evidence>
<evidence type="ECO:0000313" key="3">
    <source>
        <dbReference type="Proteomes" id="UP001152766"/>
    </source>
</evidence>
<accession>A0A9X4LJW5</accession>
<comment type="caution">
    <text evidence="2">The sequence shown here is derived from an EMBL/GenBank/DDBJ whole genome shotgun (WGS) entry which is preliminary data.</text>
</comment>